<comment type="caution">
    <text evidence="7">The sequence shown here is derived from an EMBL/GenBank/DDBJ whole genome shotgun (WGS) entry which is preliminary data.</text>
</comment>
<sequence length="194" mass="21479">MAITTEDVKKLRDQTGVSIMQCKQALEEASGDMEQALMLLRKKGSAIAAKKSDRELGAGVAATYLHGNKEIAVSVILQCETDFVSKNEDFSALAYDIAMQIAATNPLYTKREDLPEDEMEKIKAMFADDVAGKPENLHEQILSGKIDSYLKGVVLLEQDFIKDTDRTVKDLISDATQKFGERIEIGQFSRLSVK</sequence>
<dbReference type="AlphaFoldDB" id="A0A2H0UEY7"/>
<evidence type="ECO:0000256" key="4">
    <source>
        <dbReference type="ARBA" id="ARBA00022917"/>
    </source>
</evidence>
<reference evidence="8" key="1">
    <citation type="submission" date="2017-09" db="EMBL/GenBank/DDBJ databases">
        <title>Depth-based differentiation of microbial function through sediment-hosted aquifers and enrichment of novel symbionts in the deep terrestrial subsurface.</title>
        <authorList>
            <person name="Probst A.J."/>
            <person name="Ladd B."/>
            <person name="Jarett J.K."/>
            <person name="Geller-Mcgrath D.E."/>
            <person name="Sieber C.M.K."/>
            <person name="Emerson J.B."/>
            <person name="Anantharaman K."/>
            <person name="Thomas B.C."/>
            <person name="Malmstrom R."/>
            <person name="Stieglmeier M."/>
            <person name="Klingl A."/>
            <person name="Woyke T."/>
            <person name="Ryan C.M."/>
            <person name="Banfield J.F."/>
        </authorList>
    </citation>
    <scope>NUCLEOTIDE SEQUENCE [LARGE SCALE GENOMIC DNA]</scope>
</reference>
<dbReference type="InterPro" id="IPR014039">
    <property type="entry name" value="Transl_elong_EFTs/EF1B_dimer"/>
</dbReference>
<keyword evidence="3 5" id="KW-0251">Elongation factor</keyword>
<protein>
    <recommendedName>
        <fullName evidence="2 5">Elongation factor Ts</fullName>
        <shortName evidence="5">EF-Ts</shortName>
    </recommendedName>
</protein>
<dbReference type="EMBL" id="PFBH01000021">
    <property type="protein sequence ID" value="PIR84957.1"/>
    <property type="molecule type" value="Genomic_DNA"/>
</dbReference>
<evidence type="ECO:0000256" key="1">
    <source>
        <dbReference type="ARBA" id="ARBA00005532"/>
    </source>
</evidence>
<dbReference type="CDD" id="cd14275">
    <property type="entry name" value="UBA_EF-Ts"/>
    <property type="match status" value="1"/>
</dbReference>
<proteinExistence type="inferred from homology"/>
<dbReference type="Gene3D" id="3.30.479.20">
    <property type="entry name" value="Elongation factor Ts, dimerisation domain"/>
    <property type="match status" value="1"/>
</dbReference>
<dbReference type="PANTHER" id="PTHR11741:SF0">
    <property type="entry name" value="ELONGATION FACTOR TS, MITOCHONDRIAL"/>
    <property type="match status" value="1"/>
</dbReference>
<evidence type="ECO:0000313" key="8">
    <source>
        <dbReference type="Proteomes" id="UP000229315"/>
    </source>
</evidence>
<name>A0A2H0UEY7_9BACT</name>
<dbReference type="Pfam" id="PF00889">
    <property type="entry name" value="EF_TS"/>
    <property type="match status" value="1"/>
</dbReference>
<evidence type="ECO:0000256" key="2">
    <source>
        <dbReference type="ARBA" id="ARBA00016956"/>
    </source>
</evidence>
<evidence type="ECO:0000259" key="6">
    <source>
        <dbReference type="Pfam" id="PF00889"/>
    </source>
</evidence>
<gene>
    <name evidence="5 7" type="primary">tsf</name>
    <name evidence="7" type="ORF">COU15_03325</name>
</gene>
<evidence type="ECO:0000256" key="5">
    <source>
        <dbReference type="HAMAP-Rule" id="MF_00050"/>
    </source>
</evidence>
<dbReference type="InterPro" id="IPR001816">
    <property type="entry name" value="Transl_elong_EFTs/EF1B"/>
</dbReference>
<dbReference type="InterPro" id="IPR036402">
    <property type="entry name" value="EF-Ts_dimer_sf"/>
</dbReference>
<dbReference type="PANTHER" id="PTHR11741">
    <property type="entry name" value="ELONGATION FACTOR TS"/>
    <property type="match status" value="1"/>
</dbReference>
<evidence type="ECO:0000313" key="7">
    <source>
        <dbReference type="EMBL" id="PIR84957.1"/>
    </source>
</evidence>
<dbReference type="Gene3D" id="1.10.8.10">
    <property type="entry name" value="DNA helicase RuvA subunit, C-terminal domain"/>
    <property type="match status" value="1"/>
</dbReference>
<dbReference type="FunFam" id="1.10.8.10:FF:000001">
    <property type="entry name" value="Elongation factor Ts"/>
    <property type="match status" value="1"/>
</dbReference>
<dbReference type="InterPro" id="IPR009060">
    <property type="entry name" value="UBA-like_sf"/>
</dbReference>
<comment type="subcellular location">
    <subcellularLocation>
        <location evidence="5">Cytoplasm</location>
    </subcellularLocation>
</comment>
<organism evidence="7 8">
    <name type="scientific">Candidatus Kaiserbacteria bacterium CG10_big_fil_rev_8_21_14_0_10_45_20</name>
    <dbReference type="NCBI Taxonomy" id="1974607"/>
    <lineage>
        <taxon>Bacteria</taxon>
        <taxon>Candidatus Kaiseribacteriota</taxon>
    </lineage>
</organism>
<accession>A0A2H0UEY7</accession>
<evidence type="ECO:0000256" key="3">
    <source>
        <dbReference type="ARBA" id="ARBA00022768"/>
    </source>
</evidence>
<comment type="similarity">
    <text evidence="1 5">Belongs to the EF-Ts family.</text>
</comment>
<dbReference type="GO" id="GO:0005737">
    <property type="term" value="C:cytoplasm"/>
    <property type="evidence" value="ECO:0007669"/>
    <property type="project" value="UniProtKB-SubCell"/>
</dbReference>
<dbReference type="Proteomes" id="UP000229315">
    <property type="component" value="Unassembled WGS sequence"/>
</dbReference>
<comment type="function">
    <text evidence="5">Associates with the EF-Tu.GDP complex and induces the exchange of GDP to GTP. It remains bound to the aminoacyl-tRNA.EF-Tu.GTP complex up to the GTP hydrolysis stage on the ribosome.</text>
</comment>
<feature type="domain" description="Translation elongation factor EFTs/EF1B dimerisation" evidence="6">
    <location>
        <begin position="58"/>
        <end position="192"/>
    </location>
</feature>
<dbReference type="HAMAP" id="MF_00050">
    <property type="entry name" value="EF_Ts"/>
    <property type="match status" value="1"/>
</dbReference>
<dbReference type="SUPFAM" id="SSF46934">
    <property type="entry name" value="UBA-like"/>
    <property type="match status" value="1"/>
</dbReference>
<feature type="region of interest" description="Involved in Mg(2+) ion dislocation from EF-Tu" evidence="5">
    <location>
        <begin position="81"/>
        <end position="84"/>
    </location>
</feature>
<keyword evidence="4 5" id="KW-0648">Protein biosynthesis</keyword>
<dbReference type="Gene3D" id="1.10.286.20">
    <property type="match status" value="1"/>
</dbReference>
<dbReference type="SUPFAM" id="SSF54713">
    <property type="entry name" value="Elongation factor Ts (EF-Ts), dimerisation domain"/>
    <property type="match status" value="1"/>
</dbReference>
<keyword evidence="5" id="KW-0963">Cytoplasm</keyword>
<dbReference type="GO" id="GO:0003746">
    <property type="term" value="F:translation elongation factor activity"/>
    <property type="evidence" value="ECO:0007669"/>
    <property type="project" value="UniProtKB-UniRule"/>
</dbReference>